<feature type="compositionally biased region" description="Basic and acidic residues" evidence="2">
    <location>
        <begin position="110"/>
        <end position="130"/>
    </location>
</feature>
<name>A0A8E2AYE3_9APHY</name>
<evidence type="ECO:0000313" key="4">
    <source>
        <dbReference type="EMBL" id="OCH90479.1"/>
    </source>
</evidence>
<feature type="region of interest" description="Disordered" evidence="2">
    <location>
        <begin position="109"/>
        <end position="183"/>
    </location>
</feature>
<reference evidence="4 5" key="1">
    <citation type="submission" date="2016-07" db="EMBL/GenBank/DDBJ databases">
        <title>Draft genome of the white-rot fungus Obba rivulosa 3A-2.</title>
        <authorList>
            <consortium name="DOE Joint Genome Institute"/>
            <person name="Miettinen O."/>
            <person name="Riley R."/>
            <person name="Acob R."/>
            <person name="Barry K."/>
            <person name="Cullen D."/>
            <person name="De Vries R."/>
            <person name="Hainaut M."/>
            <person name="Hatakka A."/>
            <person name="Henrissat B."/>
            <person name="Hilden K."/>
            <person name="Kuo R."/>
            <person name="Labutti K."/>
            <person name="Lipzen A."/>
            <person name="Makela M.R."/>
            <person name="Sandor L."/>
            <person name="Spatafora J.W."/>
            <person name="Grigoriev I.V."/>
            <person name="Hibbett D.S."/>
        </authorList>
    </citation>
    <scope>NUCLEOTIDE SEQUENCE [LARGE SCALE GENOMIC DNA]</scope>
    <source>
        <strain evidence="4 5">3A-2</strain>
    </source>
</reference>
<protein>
    <recommendedName>
        <fullName evidence="3">BZIP domain-containing protein</fullName>
    </recommendedName>
</protein>
<keyword evidence="5" id="KW-1185">Reference proteome</keyword>
<dbReference type="CDD" id="cd14686">
    <property type="entry name" value="bZIP"/>
    <property type="match status" value="1"/>
</dbReference>
<sequence>MTPMTSLAGSPEQSIASAGSPHHSSERPERSRNAKAQARHRAKRKAYIEQLEQTVTKLQSVLALSPDQVAALPPPLVRIRELEHENECLQREIEELRRQVELKNAQLRPDLNRRSELPTPSDDRRFEREGKRRRMFVDQDSAYIESSSPHNHSPPPPLSLPQSSHHYAQSQSQPNMQQAYPRPNSSSFLAYGIAYPATPSASSATSSPPFSASIVSISASYALQHNCAY</sequence>
<feature type="region of interest" description="Disordered" evidence="2">
    <location>
        <begin position="1"/>
        <end position="44"/>
    </location>
</feature>
<feature type="domain" description="BZIP" evidence="3">
    <location>
        <begin position="30"/>
        <end position="43"/>
    </location>
</feature>
<evidence type="ECO:0000313" key="5">
    <source>
        <dbReference type="Proteomes" id="UP000250043"/>
    </source>
</evidence>
<dbReference type="AlphaFoldDB" id="A0A8E2AYE3"/>
<dbReference type="Gene3D" id="1.20.5.170">
    <property type="match status" value="1"/>
</dbReference>
<dbReference type="EMBL" id="KV722403">
    <property type="protein sequence ID" value="OCH90479.1"/>
    <property type="molecule type" value="Genomic_DNA"/>
</dbReference>
<dbReference type="Proteomes" id="UP000250043">
    <property type="component" value="Unassembled WGS sequence"/>
</dbReference>
<feature type="compositionally biased region" description="Basic and acidic residues" evidence="2">
    <location>
        <begin position="23"/>
        <end position="32"/>
    </location>
</feature>
<dbReference type="OrthoDB" id="3257643at2759"/>
<dbReference type="GO" id="GO:0003700">
    <property type="term" value="F:DNA-binding transcription factor activity"/>
    <property type="evidence" value="ECO:0007669"/>
    <property type="project" value="InterPro"/>
</dbReference>
<feature type="compositionally biased region" description="Polar residues" evidence="2">
    <location>
        <begin position="1"/>
        <end position="17"/>
    </location>
</feature>
<accession>A0A8E2AYE3</accession>
<gene>
    <name evidence="4" type="ORF">OBBRIDRAFT_754871</name>
</gene>
<evidence type="ECO:0000256" key="2">
    <source>
        <dbReference type="SAM" id="MobiDB-lite"/>
    </source>
</evidence>
<keyword evidence="1" id="KW-0175">Coiled coil</keyword>
<evidence type="ECO:0000259" key="3">
    <source>
        <dbReference type="PROSITE" id="PS00036"/>
    </source>
</evidence>
<organism evidence="4 5">
    <name type="scientific">Obba rivulosa</name>
    <dbReference type="NCBI Taxonomy" id="1052685"/>
    <lineage>
        <taxon>Eukaryota</taxon>
        <taxon>Fungi</taxon>
        <taxon>Dikarya</taxon>
        <taxon>Basidiomycota</taxon>
        <taxon>Agaricomycotina</taxon>
        <taxon>Agaricomycetes</taxon>
        <taxon>Polyporales</taxon>
        <taxon>Gelatoporiaceae</taxon>
        <taxon>Obba</taxon>
    </lineage>
</organism>
<dbReference type="PROSITE" id="PS00036">
    <property type="entry name" value="BZIP_BASIC"/>
    <property type="match status" value="1"/>
</dbReference>
<feature type="compositionally biased region" description="Polar residues" evidence="2">
    <location>
        <begin position="174"/>
        <end position="183"/>
    </location>
</feature>
<dbReference type="InterPro" id="IPR004827">
    <property type="entry name" value="bZIP"/>
</dbReference>
<proteinExistence type="predicted"/>
<feature type="coiled-coil region" evidence="1">
    <location>
        <begin position="79"/>
        <end position="106"/>
    </location>
</feature>
<feature type="compositionally biased region" description="Low complexity" evidence="2">
    <location>
        <begin position="160"/>
        <end position="173"/>
    </location>
</feature>
<evidence type="ECO:0000256" key="1">
    <source>
        <dbReference type="SAM" id="Coils"/>
    </source>
</evidence>